<dbReference type="GO" id="GO:0043386">
    <property type="term" value="P:mycotoxin biosynthetic process"/>
    <property type="evidence" value="ECO:0007669"/>
    <property type="project" value="InterPro"/>
</dbReference>
<evidence type="ECO:0000256" key="4">
    <source>
        <dbReference type="SAM" id="Phobius"/>
    </source>
</evidence>
<keyword evidence="4" id="KW-0472">Membrane</keyword>
<evidence type="ECO:0000256" key="1">
    <source>
        <dbReference type="ARBA" id="ARBA00004685"/>
    </source>
</evidence>
<dbReference type="InterPro" id="IPR021765">
    <property type="entry name" value="UstYa-like"/>
</dbReference>
<dbReference type="PANTHER" id="PTHR33365">
    <property type="entry name" value="YALI0B05434P"/>
    <property type="match status" value="1"/>
</dbReference>
<evidence type="ECO:0000256" key="2">
    <source>
        <dbReference type="ARBA" id="ARBA00023002"/>
    </source>
</evidence>
<dbReference type="AlphaFoldDB" id="F8NR23"/>
<organism>
    <name type="scientific">Serpula lacrymans var. lacrymans (strain S7.9)</name>
    <name type="common">Dry rot fungus</name>
    <dbReference type="NCBI Taxonomy" id="578457"/>
    <lineage>
        <taxon>Eukaryota</taxon>
        <taxon>Fungi</taxon>
        <taxon>Dikarya</taxon>
        <taxon>Basidiomycota</taxon>
        <taxon>Agaricomycotina</taxon>
        <taxon>Agaricomycetes</taxon>
        <taxon>Agaricomycetidae</taxon>
        <taxon>Boletales</taxon>
        <taxon>Coniophorineae</taxon>
        <taxon>Serpulaceae</taxon>
        <taxon>Serpula</taxon>
    </lineage>
</organism>
<dbReference type="PANTHER" id="PTHR33365:SF11">
    <property type="entry name" value="TAT PATHWAY SIGNAL SEQUENCE"/>
    <property type="match status" value="1"/>
</dbReference>
<feature type="transmembrane region" description="Helical" evidence="4">
    <location>
        <begin position="7"/>
        <end position="29"/>
    </location>
</feature>
<dbReference type="KEGG" id="sla:SERLADRAFT_462990"/>
<keyword evidence="4" id="KW-0812">Transmembrane</keyword>
<protein>
    <submittedName>
        <fullName evidence="5">Uncharacterized protein</fullName>
    </submittedName>
</protein>
<evidence type="ECO:0000313" key="5">
    <source>
        <dbReference type="EMBL" id="EGO26196.1"/>
    </source>
</evidence>
<reference evidence="5" key="1">
    <citation type="submission" date="2011-04" db="EMBL/GenBank/DDBJ databases">
        <title>Evolution of plant cell wall degrading machinery underlies the functional diversity of forest fungi.</title>
        <authorList>
            <consortium name="US DOE Joint Genome Institute (JGI-PGF)"/>
            <person name="Eastwood D.C."/>
            <person name="Floudas D."/>
            <person name="Binder M."/>
            <person name="Majcherczyk A."/>
            <person name="Schneider P."/>
            <person name="Aerts A."/>
            <person name="Asiegbu F.O."/>
            <person name="Baker S.E."/>
            <person name="Barry K."/>
            <person name="Bendiksby M."/>
            <person name="Blumentritt M."/>
            <person name="Coutinho P.M."/>
            <person name="Cullen D."/>
            <person name="Cullen D."/>
            <person name="Gathman A."/>
            <person name="Goodell B."/>
            <person name="Henrissat B."/>
            <person name="Ihrmark K."/>
            <person name="Kauserud H."/>
            <person name="Kohler A."/>
            <person name="LaButti K."/>
            <person name="Lapidus A."/>
            <person name="Lavin J.L."/>
            <person name="Lee Y.-H."/>
            <person name="Lindquist E."/>
            <person name="Lilly W."/>
            <person name="Lucas S."/>
            <person name="Morin E."/>
            <person name="Murat C."/>
            <person name="Oguiza J.A."/>
            <person name="Park J."/>
            <person name="Pisabarro A.G."/>
            <person name="Riley R."/>
            <person name="Rosling A."/>
            <person name="Salamov A."/>
            <person name="Schmidt O."/>
            <person name="Schmutz J."/>
            <person name="Skrede I."/>
            <person name="Stenlid J."/>
            <person name="Wiebenga A."/>
            <person name="Xie X."/>
            <person name="Kues U."/>
            <person name="Hibbett D.S."/>
            <person name="Hoffmeister D."/>
            <person name="Hogberg N."/>
            <person name="Martin F."/>
            <person name="Grigoriev I.V."/>
            <person name="Watkinson S.C."/>
        </authorList>
    </citation>
    <scope>NUCLEOTIDE SEQUENCE</scope>
    <source>
        <strain evidence="5">S7.9</strain>
    </source>
</reference>
<dbReference type="EMBL" id="GL945432">
    <property type="protein sequence ID" value="EGO26196.1"/>
    <property type="molecule type" value="Genomic_DNA"/>
</dbReference>
<sequence>MHFQRETYTNVICLSLLLATSLYFNVMLINTARHVREALQLHRSTASPLHLRPIEPYSFVGNDFPELLSIESRLVRMSVEESVHYSLADPEASDEWLWTAPLGDNHIRLGPDMRMFAIPMFHQLHCLRGIREAMENGLSSLHHAQQEHIHHCFNYIRQWTLCSADVTLEPGDFMSRNFTTERVGATHTCRDWEPAYTVVNDRWFEWKKFKQEHDALQKRTEEVTDI</sequence>
<dbReference type="Proteomes" id="UP000008064">
    <property type="component" value="Unassembled WGS sequence"/>
</dbReference>
<dbReference type="GeneID" id="18818472"/>
<keyword evidence="2" id="KW-0560">Oxidoreductase</keyword>
<proteinExistence type="inferred from homology"/>
<dbReference type="GO" id="GO:0016491">
    <property type="term" value="F:oxidoreductase activity"/>
    <property type="evidence" value="ECO:0007669"/>
    <property type="project" value="UniProtKB-KW"/>
</dbReference>
<evidence type="ECO:0000256" key="3">
    <source>
        <dbReference type="ARBA" id="ARBA00035112"/>
    </source>
</evidence>
<accession>F8NR23</accession>
<name>F8NR23_SERL9</name>
<dbReference type="OrthoDB" id="3687641at2759"/>
<dbReference type="Pfam" id="PF11807">
    <property type="entry name" value="UstYa"/>
    <property type="match status" value="1"/>
</dbReference>
<comment type="pathway">
    <text evidence="1">Mycotoxin biosynthesis.</text>
</comment>
<dbReference type="RefSeq" id="XP_007316369.1">
    <property type="nucleotide sequence ID" value="XM_007316307.1"/>
</dbReference>
<gene>
    <name evidence="5" type="ORF">SERLADRAFT_462990</name>
</gene>
<keyword evidence="4" id="KW-1133">Transmembrane helix</keyword>
<comment type="similarity">
    <text evidence="3">Belongs to the ustYa family.</text>
</comment>
<dbReference type="HOGENOM" id="CLU_042941_8_0_1"/>